<dbReference type="RefSeq" id="XP_047773402.1">
    <property type="nucleotide sequence ID" value="XM_047925216.1"/>
</dbReference>
<feature type="compositionally biased region" description="Polar residues" evidence="7">
    <location>
        <begin position="578"/>
        <end position="589"/>
    </location>
</feature>
<dbReference type="InterPro" id="IPR028884">
    <property type="entry name" value="Trm82"/>
</dbReference>
<evidence type="ECO:0000256" key="8">
    <source>
        <dbReference type="SAM" id="SignalP"/>
    </source>
</evidence>
<keyword evidence="2 6" id="KW-0853">WD repeat</keyword>
<dbReference type="Proteomes" id="UP000814176">
    <property type="component" value="Unassembled WGS sequence"/>
</dbReference>
<keyword evidence="10" id="KW-1185">Reference proteome</keyword>
<dbReference type="HAMAP" id="MF_03056">
    <property type="entry name" value="TRM82"/>
    <property type="match status" value="1"/>
</dbReference>
<comment type="subcellular location">
    <subcellularLocation>
        <location evidence="1 6">Nucleus</location>
    </subcellularLocation>
</comment>
<accession>A0ABQ8K0E0</accession>
<protein>
    <submittedName>
        <fullName evidence="9">WD40-repeat-containing domain protein</fullName>
    </submittedName>
</protein>
<sequence>MDTQAPVATFWPHTKLLLGPLWTIVVSGPHIQVIDPISGKIVHSTARLVGAARDALLKSGPIRCLAVDGSFSHLATVGDDKQLKTWQIVGLRLMSVRPLPKKPTEIAFTRNGLTLLISDKFGDVFSYPLYPKAKPAGNTVPSAGSSKRGALTSHENPSDGVLVLGHVSLLTSFLLTRDEKYIVTADRDEHIRVSWYPKGYVVERYCLGHEKFVSEIHIPHFAPEVLISGGGDPVLKMWDWMSGEVVADVPIADVVEPYIKVKAPKGRRGWDDGDNEEGGAGENQPARRRRRGRKAQGKGKDVEEGSTEGTPVVEDGEAEGSAASGEAAQEAPEDDAEMAVPEEDVDKTVLVIYKIRSCDQGRHGKFVLFSAVGATALFYFSYPESGEGPPPKIHAIDFGHPVLDFMMGVYQTTWVLLDVPPAQAGVATSRANKSSPAVLLSWASGSQPVVVAEDDVPTLTTLRTSARLRATPDELKTLDLYSALSSMPKNVDPEHDPLRRDLLAEATPEPGAEDKGQKKELSQREQARLKKKRALAAKLAEDKKGEGDEGEGDERERKRVRSDSEAVGSDVGVASSVTLSHATASQLPTASRRPRGSSTPCRIVQCKQQVSDDGD</sequence>
<evidence type="ECO:0000256" key="3">
    <source>
        <dbReference type="ARBA" id="ARBA00022694"/>
    </source>
</evidence>
<feature type="compositionally biased region" description="Acidic residues" evidence="7">
    <location>
        <begin position="331"/>
        <end position="341"/>
    </location>
</feature>
<dbReference type="SMART" id="SM00320">
    <property type="entry name" value="WD40"/>
    <property type="match status" value="3"/>
</dbReference>
<feature type="region of interest" description="Disordered" evidence="7">
    <location>
        <begin position="507"/>
        <end position="615"/>
    </location>
</feature>
<dbReference type="PANTHER" id="PTHR16288">
    <property type="entry name" value="WD40 REPEAT PROTEIN 4"/>
    <property type="match status" value="1"/>
</dbReference>
<dbReference type="InterPro" id="IPR015943">
    <property type="entry name" value="WD40/YVTN_repeat-like_dom_sf"/>
</dbReference>
<feature type="compositionally biased region" description="Low complexity" evidence="7">
    <location>
        <begin position="319"/>
        <end position="330"/>
    </location>
</feature>
<feature type="compositionally biased region" description="Basic residues" evidence="7">
    <location>
        <begin position="286"/>
        <end position="297"/>
    </location>
</feature>
<dbReference type="GeneID" id="72005948"/>
<comment type="pathway">
    <text evidence="6">tRNA modification; N(7)-methylguanine-tRNA biosynthesis.</text>
</comment>
<comment type="caution">
    <text evidence="9">The sequence shown here is derived from an EMBL/GenBank/DDBJ whole genome shotgun (WGS) entry which is preliminary data.</text>
</comment>
<name>A0ABQ8K0E0_9APHY</name>
<evidence type="ECO:0000256" key="7">
    <source>
        <dbReference type="SAM" id="MobiDB-lite"/>
    </source>
</evidence>
<dbReference type="EMBL" id="JADCUA010000034">
    <property type="protein sequence ID" value="KAH9830039.1"/>
    <property type="molecule type" value="Genomic_DNA"/>
</dbReference>
<keyword evidence="5 6" id="KW-0539">Nucleus</keyword>
<feature type="region of interest" description="Disordered" evidence="7">
    <location>
        <begin position="265"/>
        <end position="341"/>
    </location>
</feature>
<proteinExistence type="inferred from homology"/>
<evidence type="ECO:0000256" key="2">
    <source>
        <dbReference type="ARBA" id="ARBA00022574"/>
    </source>
</evidence>
<feature type="compositionally biased region" description="Basic and acidic residues" evidence="7">
    <location>
        <begin position="554"/>
        <end position="564"/>
    </location>
</feature>
<feature type="compositionally biased region" description="Low complexity" evidence="7">
    <location>
        <begin position="565"/>
        <end position="577"/>
    </location>
</feature>
<dbReference type="Gene3D" id="2.130.10.10">
    <property type="entry name" value="YVTN repeat-like/Quinoprotein amine dehydrogenase"/>
    <property type="match status" value="1"/>
</dbReference>
<reference evidence="9 10" key="1">
    <citation type="journal article" date="2021" name="Environ. Microbiol.">
        <title>Gene family expansions and transcriptome signatures uncover fungal adaptations to wood decay.</title>
        <authorList>
            <person name="Hage H."/>
            <person name="Miyauchi S."/>
            <person name="Viragh M."/>
            <person name="Drula E."/>
            <person name="Min B."/>
            <person name="Chaduli D."/>
            <person name="Navarro D."/>
            <person name="Favel A."/>
            <person name="Norest M."/>
            <person name="Lesage-Meessen L."/>
            <person name="Balint B."/>
            <person name="Merenyi Z."/>
            <person name="de Eugenio L."/>
            <person name="Morin E."/>
            <person name="Martinez A.T."/>
            <person name="Baldrian P."/>
            <person name="Stursova M."/>
            <person name="Martinez M.J."/>
            <person name="Novotny C."/>
            <person name="Magnuson J.K."/>
            <person name="Spatafora J.W."/>
            <person name="Maurice S."/>
            <person name="Pangilinan J."/>
            <person name="Andreopoulos W."/>
            <person name="LaButti K."/>
            <person name="Hundley H."/>
            <person name="Na H."/>
            <person name="Kuo A."/>
            <person name="Barry K."/>
            <person name="Lipzen A."/>
            <person name="Henrissat B."/>
            <person name="Riley R."/>
            <person name="Ahrendt S."/>
            <person name="Nagy L.G."/>
            <person name="Grigoriev I.V."/>
            <person name="Martin F."/>
            <person name="Rosso M.N."/>
        </authorList>
    </citation>
    <scope>NUCLEOTIDE SEQUENCE [LARGE SCALE GENOMIC DNA]</scope>
    <source>
        <strain evidence="9 10">CIRM-BRFM 1785</strain>
    </source>
</reference>
<evidence type="ECO:0000256" key="1">
    <source>
        <dbReference type="ARBA" id="ARBA00004123"/>
    </source>
</evidence>
<feature type="compositionally biased region" description="Basic and acidic residues" evidence="7">
    <location>
        <begin position="512"/>
        <end position="528"/>
    </location>
</feature>
<organism evidence="9 10">
    <name type="scientific">Rhodofomes roseus</name>
    <dbReference type="NCBI Taxonomy" id="34475"/>
    <lineage>
        <taxon>Eukaryota</taxon>
        <taxon>Fungi</taxon>
        <taxon>Dikarya</taxon>
        <taxon>Basidiomycota</taxon>
        <taxon>Agaricomycotina</taxon>
        <taxon>Agaricomycetes</taxon>
        <taxon>Polyporales</taxon>
        <taxon>Rhodofomes</taxon>
    </lineage>
</organism>
<gene>
    <name evidence="9" type="ORF">C8Q71DRAFT_788373</name>
</gene>
<evidence type="ECO:0000256" key="5">
    <source>
        <dbReference type="ARBA" id="ARBA00023242"/>
    </source>
</evidence>
<comment type="function">
    <text evidence="6">Required for the formation of N(7)-methylguanine at position 46 (m7G46) in tRNA. In the complex, it is required to stabilize and induce conformational changes of the catalytic subunit.</text>
</comment>
<feature type="chain" id="PRO_5045513846" evidence="8">
    <location>
        <begin position="28"/>
        <end position="615"/>
    </location>
</feature>
<keyword evidence="4 6" id="KW-0677">Repeat</keyword>
<feature type="signal peptide" evidence="8">
    <location>
        <begin position="1"/>
        <end position="27"/>
    </location>
</feature>
<keyword evidence="3 6" id="KW-0819">tRNA processing</keyword>
<comment type="similarity">
    <text evidence="6">Belongs to the WD repeat TRM82 family.</text>
</comment>
<evidence type="ECO:0000313" key="9">
    <source>
        <dbReference type="EMBL" id="KAH9830039.1"/>
    </source>
</evidence>
<feature type="compositionally biased region" description="Polar residues" evidence="7">
    <location>
        <begin position="596"/>
        <end position="615"/>
    </location>
</feature>
<evidence type="ECO:0000256" key="4">
    <source>
        <dbReference type="ARBA" id="ARBA00022737"/>
    </source>
</evidence>
<evidence type="ECO:0000313" key="10">
    <source>
        <dbReference type="Proteomes" id="UP000814176"/>
    </source>
</evidence>
<dbReference type="InterPro" id="IPR001680">
    <property type="entry name" value="WD40_rpt"/>
</dbReference>
<keyword evidence="8" id="KW-0732">Signal</keyword>
<evidence type="ECO:0000256" key="6">
    <source>
        <dbReference type="HAMAP-Rule" id="MF_03056"/>
    </source>
</evidence>
<dbReference type="SUPFAM" id="SSF50978">
    <property type="entry name" value="WD40 repeat-like"/>
    <property type="match status" value="1"/>
</dbReference>
<dbReference type="InterPro" id="IPR036322">
    <property type="entry name" value="WD40_repeat_dom_sf"/>
</dbReference>
<dbReference type="PANTHER" id="PTHR16288:SF0">
    <property type="entry name" value="TRNA (GUANINE-N(7)-)-METHYLTRANSFERASE NON-CATALYTIC SUBUNIT WDR4"/>
    <property type="match status" value="1"/>
</dbReference>